<name>A0A645AB26_9ZZZZ</name>
<gene>
    <name evidence="1" type="ORF">SDC9_96632</name>
</gene>
<protein>
    <submittedName>
        <fullName evidence="1">Uncharacterized protein</fullName>
    </submittedName>
</protein>
<dbReference type="EMBL" id="VSSQ01012719">
    <property type="protein sequence ID" value="MPM49898.1"/>
    <property type="molecule type" value="Genomic_DNA"/>
</dbReference>
<comment type="caution">
    <text evidence="1">The sequence shown here is derived from an EMBL/GenBank/DDBJ whole genome shotgun (WGS) entry which is preliminary data.</text>
</comment>
<evidence type="ECO:0000313" key="1">
    <source>
        <dbReference type="EMBL" id="MPM49898.1"/>
    </source>
</evidence>
<reference evidence="1" key="1">
    <citation type="submission" date="2019-08" db="EMBL/GenBank/DDBJ databases">
        <authorList>
            <person name="Kucharzyk K."/>
            <person name="Murdoch R.W."/>
            <person name="Higgins S."/>
            <person name="Loffler F."/>
        </authorList>
    </citation>
    <scope>NUCLEOTIDE SEQUENCE</scope>
</reference>
<proteinExistence type="predicted"/>
<sequence length="104" mass="11209">MAAGVLVQRGLGGLPARVPNRFAVFNVKITAPLVQRAVVVPVACQPQQAGVTVKAVPTGGARHQAEKILTAQIINPWQRCHRCLNDILPFFVVEMAILHSKDPP</sequence>
<dbReference type="AlphaFoldDB" id="A0A645AB26"/>
<accession>A0A645AB26</accession>
<organism evidence="1">
    <name type="scientific">bioreactor metagenome</name>
    <dbReference type="NCBI Taxonomy" id="1076179"/>
    <lineage>
        <taxon>unclassified sequences</taxon>
        <taxon>metagenomes</taxon>
        <taxon>ecological metagenomes</taxon>
    </lineage>
</organism>